<feature type="transmembrane region" description="Helical" evidence="2">
    <location>
        <begin position="24"/>
        <end position="44"/>
    </location>
</feature>
<evidence type="ECO:0000256" key="1">
    <source>
        <dbReference type="SAM" id="MobiDB-lite"/>
    </source>
</evidence>
<evidence type="ECO:0000313" key="4">
    <source>
        <dbReference type="Proteomes" id="UP001151002"/>
    </source>
</evidence>
<proteinExistence type="predicted"/>
<dbReference type="EMBL" id="JAPNTZ010000001">
    <property type="protein sequence ID" value="MCY1136571.1"/>
    <property type="molecule type" value="Genomic_DNA"/>
</dbReference>
<keyword evidence="2" id="KW-0472">Membrane</keyword>
<keyword evidence="4" id="KW-1185">Reference proteome</keyword>
<reference evidence="3" key="1">
    <citation type="submission" date="2022-11" db="EMBL/GenBank/DDBJ databases">
        <authorList>
            <person name="Somphong A."/>
            <person name="Phongsopitanun W."/>
        </authorList>
    </citation>
    <scope>NUCLEOTIDE SEQUENCE</scope>
    <source>
        <strain evidence="3">Pm04-4</strain>
    </source>
</reference>
<keyword evidence="2" id="KW-1133">Transmembrane helix</keyword>
<dbReference type="RefSeq" id="WP_267560326.1">
    <property type="nucleotide sequence ID" value="NZ_JAPNTZ010000001.1"/>
</dbReference>
<sequence>MPSHRDDERPELFTGEDGSRRARWTLGAAVAGSLLLVGVTAFFVRLGNEPVGEEPPPVSLTEPWEPPLRFESEPARSETPSVPVATTPHEQPVRTRPPAPVTKKPVEAPPALSVTRSSVPAVVDLSGVGTRDWLHWGLSSPESVDRRAGGSGEIKDLVVSAPAGRYDNNPQSFSWTVGTPTASAGPSPTGLYVCQPGATFTIAVAAAPATRTLRLYAGVWMAEGRLTATLAGRTVTAELVNERTNGNAVFVLRFRAPAAETLRVTWANAVPHHPTCGNVNVQAAALS</sequence>
<accession>A0ABT4AQQ5</accession>
<organism evidence="3 4">
    <name type="scientific">Paractinoplanes pyxinae</name>
    <dbReference type="NCBI Taxonomy" id="2997416"/>
    <lineage>
        <taxon>Bacteria</taxon>
        <taxon>Bacillati</taxon>
        <taxon>Actinomycetota</taxon>
        <taxon>Actinomycetes</taxon>
        <taxon>Micromonosporales</taxon>
        <taxon>Micromonosporaceae</taxon>
        <taxon>Paractinoplanes</taxon>
    </lineage>
</organism>
<dbReference type="Proteomes" id="UP001151002">
    <property type="component" value="Unassembled WGS sequence"/>
</dbReference>
<gene>
    <name evidence="3" type="ORF">OWR29_01075</name>
</gene>
<protein>
    <submittedName>
        <fullName evidence="3">Uncharacterized protein</fullName>
    </submittedName>
</protein>
<comment type="caution">
    <text evidence="3">The sequence shown here is derived from an EMBL/GenBank/DDBJ whole genome shotgun (WGS) entry which is preliminary data.</text>
</comment>
<keyword evidence="2" id="KW-0812">Transmembrane</keyword>
<evidence type="ECO:0000256" key="2">
    <source>
        <dbReference type="SAM" id="Phobius"/>
    </source>
</evidence>
<evidence type="ECO:0000313" key="3">
    <source>
        <dbReference type="EMBL" id="MCY1136571.1"/>
    </source>
</evidence>
<feature type="region of interest" description="Disordered" evidence="1">
    <location>
        <begin position="69"/>
        <end position="108"/>
    </location>
</feature>
<name>A0ABT4AQQ5_9ACTN</name>